<feature type="compositionally biased region" description="Pro residues" evidence="1">
    <location>
        <begin position="255"/>
        <end position="268"/>
    </location>
</feature>
<sequence length="797" mass="87320">MVTTQNFKVITTKNYRGVQVDLLEGHIHEFQATIIAIPMASNNRAFQNFTISQIRANKSMSLTVAQRLYEAAGDPTGTGALTRELKKGAKGTAAAREGTAKSTDAFRLAAVERIVHAYHPKYPYTGTKVAQDEAEEKLFRTYEAMFNCAYDEDNLAVGVIFALSPLGAASPDWRFPQPLASAMAVESIKRVIDLLIDSPNARRPIPVQIAIILPPEEGDDVRQDKKEEPLRLELEQHFIKEFERFETVEVVSPQRPSPFSSPSPSPSPKPRHDPTGEVSPKKPQQEPKEPVEQRAPSPELEPEVRPERQRIMPEGFVKATPLKDSLISLEYKNILIQVCSAAPILPAGPPYAHIYVTDAAIELKGNGGAENAAVHERAGPILQEALNDLKKTPEYREGYNGRGAVWTTDAYGLGFYGVKRIIHAVGPLYLEQSTPENKHQKEQDLVFIYGTALQEAIKPGNNEPNMMIAFSLISTNRNNVPAELGAGCAIRTVIRLLDLRENFGGINHIVFIVPQANDPQVQVFKDILVEMNVDFEASSNPDPDTSGAEDNGDAAAKPSGKVATKTKVRIREDFLRTLNSRGLNTPAAKAEEDKILEENYRKNLAEMRANAIQNNKDKRDKTTSEKKTGQAAMTKPAPKPVKETRILPPRKTAGPVKAAAKKDNPNKRQAPAQALEESDSTEEPNSPQEEYPRAPRPNPKAKVVTARSPTGKTVNHAIEISSASDSGSGSDDEEDDPKHLPAIRKVIVIPNGPGPDEVEDGSVPDAELHRTRTRGGGKRKAGAEGEEDVVRPAKKAK</sequence>
<proteinExistence type="predicted"/>
<feature type="region of interest" description="Disordered" evidence="1">
    <location>
        <begin position="536"/>
        <end position="565"/>
    </location>
</feature>
<dbReference type="InterPro" id="IPR002589">
    <property type="entry name" value="Macro_dom"/>
</dbReference>
<dbReference type="EMBL" id="JAZHXI010000006">
    <property type="protein sequence ID" value="KAL2070641.1"/>
    <property type="molecule type" value="Genomic_DNA"/>
</dbReference>
<feature type="compositionally biased region" description="Basic and acidic residues" evidence="1">
    <location>
        <begin position="302"/>
        <end position="311"/>
    </location>
</feature>
<protein>
    <recommendedName>
        <fullName evidence="2">Macro domain-containing protein</fullName>
    </recommendedName>
</protein>
<feature type="region of interest" description="Disordered" evidence="1">
    <location>
        <begin position="251"/>
        <end position="312"/>
    </location>
</feature>
<feature type="domain" description="Macro" evidence="2">
    <location>
        <begin position="371"/>
        <end position="485"/>
    </location>
</feature>
<feature type="compositionally biased region" description="Basic and acidic residues" evidence="1">
    <location>
        <begin position="615"/>
        <end position="628"/>
    </location>
</feature>
<evidence type="ECO:0000313" key="4">
    <source>
        <dbReference type="Proteomes" id="UP001595075"/>
    </source>
</evidence>
<dbReference type="Proteomes" id="UP001595075">
    <property type="component" value="Unassembled WGS sequence"/>
</dbReference>
<evidence type="ECO:0000256" key="1">
    <source>
        <dbReference type="SAM" id="MobiDB-lite"/>
    </source>
</evidence>
<reference evidence="3 4" key="1">
    <citation type="journal article" date="2024" name="Commun. Biol.">
        <title>Comparative genomic analysis of thermophilic fungi reveals convergent evolutionary adaptations and gene losses.</title>
        <authorList>
            <person name="Steindorff A.S."/>
            <person name="Aguilar-Pontes M.V."/>
            <person name="Robinson A.J."/>
            <person name="Andreopoulos B."/>
            <person name="LaButti K."/>
            <person name="Kuo A."/>
            <person name="Mondo S."/>
            <person name="Riley R."/>
            <person name="Otillar R."/>
            <person name="Haridas S."/>
            <person name="Lipzen A."/>
            <person name="Grimwood J."/>
            <person name="Schmutz J."/>
            <person name="Clum A."/>
            <person name="Reid I.D."/>
            <person name="Moisan M.C."/>
            <person name="Butler G."/>
            <person name="Nguyen T.T.M."/>
            <person name="Dewar K."/>
            <person name="Conant G."/>
            <person name="Drula E."/>
            <person name="Henrissat B."/>
            <person name="Hansel C."/>
            <person name="Singer S."/>
            <person name="Hutchinson M.I."/>
            <person name="de Vries R.P."/>
            <person name="Natvig D.O."/>
            <person name="Powell A.J."/>
            <person name="Tsang A."/>
            <person name="Grigoriev I.V."/>
        </authorList>
    </citation>
    <scope>NUCLEOTIDE SEQUENCE [LARGE SCALE GENOMIC DNA]</scope>
    <source>
        <strain evidence="3 4">CBS 494.80</strain>
    </source>
</reference>
<comment type="caution">
    <text evidence="3">The sequence shown here is derived from an EMBL/GenBank/DDBJ whole genome shotgun (WGS) entry which is preliminary data.</text>
</comment>
<keyword evidence="4" id="KW-1185">Reference proteome</keyword>
<dbReference type="Gene3D" id="3.40.220.10">
    <property type="entry name" value="Leucine Aminopeptidase, subunit E, domain 1"/>
    <property type="match status" value="2"/>
</dbReference>
<dbReference type="InterPro" id="IPR043472">
    <property type="entry name" value="Macro_dom-like"/>
</dbReference>
<feature type="compositionally biased region" description="Low complexity" evidence="1">
    <location>
        <begin position="717"/>
        <end position="729"/>
    </location>
</feature>
<dbReference type="SUPFAM" id="SSF52949">
    <property type="entry name" value="Macro domain-like"/>
    <property type="match status" value="1"/>
</dbReference>
<dbReference type="Pfam" id="PF01661">
    <property type="entry name" value="Macro"/>
    <property type="match status" value="1"/>
</dbReference>
<feature type="compositionally biased region" description="Basic and acidic residues" evidence="1">
    <location>
        <begin position="270"/>
        <end position="292"/>
    </location>
</feature>
<feature type="compositionally biased region" description="Basic residues" evidence="1">
    <location>
        <begin position="771"/>
        <end position="780"/>
    </location>
</feature>
<evidence type="ECO:0000313" key="3">
    <source>
        <dbReference type="EMBL" id="KAL2070641.1"/>
    </source>
</evidence>
<name>A0ABR4CMP9_9HELO</name>
<dbReference type="PANTHER" id="PTHR11106:SF27">
    <property type="entry name" value="MACRO DOMAIN-CONTAINING PROTEIN"/>
    <property type="match status" value="1"/>
</dbReference>
<organism evidence="3 4">
    <name type="scientific">Oculimacula yallundae</name>
    <dbReference type="NCBI Taxonomy" id="86028"/>
    <lineage>
        <taxon>Eukaryota</taxon>
        <taxon>Fungi</taxon>
        <taxon>Dikarya</taxon>
        <taxon>Ascomycota</taxon>
        <taxon>Pezizomycotina</taxon>
        <taxon>Leotiomycetes</taxon>
        <taxon>Helotiales</taxon>
        <taxon>Ploettnerulaceae</taxon>
        <taxon>Oculimacula</taxon>
    </lineage>
</organism>
<dbReference type="PANTHER" id="PTHR11106">
    <property type="entry name" value="GANGLIOSIDE INDUCED DIFFERENTIATION ASSOCIATED PROTEIN 2-RELATED"/>
    <property type="match status" value="1"/>
</dbReference>
<accession>A0ABR4CMP9</accession>
<evidence type="ECO:0000259" key="2">
    <source>
        <dbReference type="Pfam" id="PF01661"/>
    </source>
</evidence>
<feature type="region of interest" description="Disordered" evidence="1">
    <location>
        <begin position="609"/>
        <end position="797"/>
    </location>
</feature>
<gene>
    <name evidence="3" type="ORF">VTL71DRAFT_13667</name>
</gene>